<gene>
    <name evidence="1" type="ORF">HGA11_32515</name>
</gene>
<accession>A0A7X6MWT3</accession>
<dbReference type="AlphaFoldDB" id="A0A7X6MWT3"/>
<organism evidence="1 2">
    <name type="scientific">Mycolicibacterium septicum DSM 44393</name>
    <dbReference type="NCBI Taxonomy" id="1341646"/>
    <lineage>
        <taxon>Bacteria</taxon>
        <taxon>Bacillati</taxon>
        <taxon>Actinomycetota</taxon>
        <taxon>Actinomycetes</taxon>
        <taxon>Mycobacteriales</taxon>
        <taxon>Mycobacteriaceae</taxon>
        <taxon>Mycolicibacterium</taxon>
    </lineage>
</organism>
<sequence length="158" mass="17490">MLSPARPTRRRSHTGGDVALPDRRGFGAILDEIHHRFGIALQLLDAGGHHVFFQSRLETGDWLWISDYAANITPLAQRLALEAHGVHVGWHIAIYPTDTRTATADPFVWLASVTHETATAGQLPDLVATTLRSLARHEQHHIDAAGRHQVSVGIDHWN</sequence>
<evidence type="ECO:0000313" key="2">
    <source>
        <dbReference type="Proteomes" id="UP000518188"/>
    </source>
</evidence>
<proteinExistence type="predicted"/>
<dbReference type="Proteomes" id="UP000518188">
    <property type="component" value="Unassembled WGS sequence"/>
</dbReference>
<dbReference type="RefSeq" id="WP_044524500.1">
    <property type="nucleotide sequence ID" value="NZ_HG322954.1"/>
</dbReference>
<name>A0A7X6MWT3_9MYCO</name>
<dbReference type="EMBL" id="JAAXPJ010000025">
    <property type="protein sequence ID" value="NKZ15703.1"/>
    <property type="molecule type" value="Genomic_DNA"/>
</dbReference>
<evidence type="ECO:0000313" key="1">
    <source>
        <dbReference type="EMBL" id="NKZ15703.1"/>
    </source>
</evidence>
<protein>
    <submittedName>
        <fullName evidence="1">Uncharacterized protein</fullName>
    </submittedName>
</protein>
<reference evidence="1 2" key="1">
    <citation type="submission" date="2020-04" db="EMBL/GenBank/DDBJ databases">
        <title>MicrobeNet Type strains.</title>
        <authorList>
            <person name="Nicholson A.C."/>
        </authorList>
    </citation>
    <scope>NUCLEOTIDE SEQUENCE [LARGE SCALE GENOMIC DNA]</scope>
    <source>
        <strain evidence="1 2">ATCC 700731</strain>
    </source>
</reference>
<comment type="caution">
    <text evidence="1">The sequence shown here is derived from an EMBL/GenBank/DDBJ whole genome shotgun (WGS) entry which is preliminary data.</text>
</comment>